<dbReference type="EMBL" id="BMYO01000005">
    <property type="protein sequence ID" value="GHD63614.1"/>
    <property type="molecule type" value="Genomic_DNA"/>
</dbReference>
<evidence type="ECO:0000256" key="3">
    <source>
        <dbReference type="ARBA" id="ARBA00022801"/>
    </source>
</evidence>
<keyword evidence="5" id="KW-0573">Peptidoglycan synthesis</keyword>
<proteinExistence type="inferred from homology"/>
<feature type="chain" id="PRO_5045944679" evidence="9">
    <location>
        <begin position="26"/>
        <end position="352"/>
    </location>
</feature>
<dbReference type="SUPFAM" id="SSF56601">
    <property type="entry name" value="beta-lactamase/transpeptidase-like"/>
    <property type="match status" value="1"/>
</dbReference>
<feature type="compositionally biased region" description="Low complexity" evidence="8">
    <location>
        <begin position="48"/>
        <end position="64"/>
    </location>
</feature>
<keyword evidence="4" id="KW-0133">Cell shape</keyword>
<keyword evidence="2 9" id="KW-0732">Signal</keyword>
<dbReference type="Proteomes" id="UP000604737">
    <property type="component" value="Unassembled WGS sequence"/>
</dbReference>
<dbReference type="InterPro" id="IPR012338">
    <property type="entry name" value="Beta-lactam/transpept-like"/>
</dbReference>
<dbReference type="Pfam" id="PF00768">
    <property type="entry name" value="Peptidase_S11"/>
    <property type="match status" value="1"/>
</dbReference>
<feature type="region of interest" description="Disordered" evidence="8">
    <location>
        <begin position="29"/>
        <end position="64"/>
    </location>
</feature>
<evidence type="ECO:0000256" key="4">
    <source>
        <dbReference type="ARBA" id="ARBA00022960"/>
    </source>
</evidence>
<evidence type="ECO:0000256" key="9">
    <source>
        <dbReference type="SAM" id="SignalP"/>
    </source>
</evidence>
<evidence type="ECO:0000256" key="5">
    <source>
        <dbReference type="ARBA" id="ARBA00022984"/>
    </source>
</evidence>
<dbReference type="NCBIfam" id="NF008668">
    <property type="entry name" value="PRK11669.1"/>
    <property type="match status" value="1"/>
</dbReference>
<evidence type="ECO:0000256" key="7">
    <source>
        <dbReference type="RuleBase" id="RU004016"/>
    </source>
</evidence>
<name>A0ABQ3H1U3_9NEIS</name>
<dbReference type="InterPro" id="IPR018044">
    <property type="entry name" value="Peptidase_S11"/>
</dbReference>
<feature type="domain" description="Peptidase S11 D-alanyl-D-alanine carboxypeptidase A N-terminal" evidence="10">
    <location>
        <begin position="97"/>
        <end position="325"/>
    </location>
</feature>
<dbReference type="RefSeq" id="WP_229797538.1">
    <property type="nucleotide sequence ID" value="NZ_BMYO01000005.1"/>
</dbReference>
<evidence type="ECO:0000313" key="12">
    <source>
        <dbReference type="Proteomes" id="UP000604737"/>
    </source>
</evidence>
<evidence type="ECO:0000259" key="10">
    <source>
        <dbReference type="Pfam" id="PF00768"/>
    </source>
</evidence>
<dbReference type="PANTHER" id="PTHR21581:SF26">
    <property type="entry name" value="D-ALANYL-D-ALANINE ENDOPEPTIDASE"/>
    <property type="match status" value="1"/>
</dbReference>
<organism evidence="11 12">
    <name type="scientific">Jeongeupia chitinilytica</name>
    <dbReference type="NCBI Taxonomy" id="1041641"/>
    <lineage>
        <taxon>Bacteria</taxon>
        <taxon>Pseudomonadati</taxon>
        <taxon>Pseudomonadota</taxon>
        <taxon>Betaproteobacteria</taxon>
        <taxon>Neisseriales</taxon>
        <taxon>Chitinibacteraceae</taxon>
        <taxon>Jeongeupia</taxon>
    </lineage>
</organism>
<keyword evidence="12" id="KW-1185">Reference proteome</keyword>
<reference evidence="12" key="1">
    <citation type="journal article" date="2019" name="Int. J. Syst. Evol. Microbiol.">
        <title>The Global Catalogue of Microorganisms (GCM) 10K type strain sequencing project: providing services to taxonomists for standard genome sequencing and annotation.</title>
        <authorList>
            <consortium name="The Broad Institute Genomics Platform"/>
            <consortium name="The Broad Institute Genome Sequencing Center for Infectious Disease"/>
            <person name="Wu L."/>
            <person name="Ma J."/>
        </authorList>
    </citation>
    <scope>NUCLEOTIDE SEQUENCE [LARGE SCALE GENOMIC DNA]</scope>
    <source>
        <strain evidence="12">KCTC 23701</strain>
    </source>
</reference>
<keyword evidence="3" id="KW-0378">Hydrolase</keyword>
<dbReference type="PANTHER" id="PTHR21581">
    <property type="entry name" value="D-ALANYL-D-ALANINE CARBOXYPEPTIDASE"/>
    <property type="match status" value="1"/>
</dbReference>
<feature type="signal peptide" evidence="9">
    <location>
        <begin position="1"/>
        <end position="25"/>
    </location>
</feature>
<gene>
    <name evidence="11" type="ORF">GCM10007350_21410</name>
</gene>
<dbReference type="PRINTS" id="PR00725">
    <property type="entry name" value="DADACBPTASE1"/>
</dbReference>
<comment type="caution">
    <text evidence="11">The sequence shown here is derived from an EMBL/GenBank/DDBJ whole genome shotgun (WGS) entry which is preliminary data.</text>
</comment>
<evidence type="ECO:0000256" key="2">
    <source>
        <dbReference type="ARBA" id="ARBA00022729"/>
    </source>
</evidence>
<sequence length="352" mass="38203">MKPSIPGLCALLTALSLVAMPMAEAATQHAQSTSKSAKSKPAGKQSVAKNQQKKTAQPKKPAVKVTIRKKGSVSSQAIANARQEVRVSRAVAVPSTLERPGVQSSAVLVVNEQSGEVIYEKNADTQVPIASITKLMTAMVTLDARLPMNELITISEDDVDMLKHTSSRLAVGTSLTRAEVLLLALMSSENRAAAALSRTYPGGRDAFVRKMNEKAQQLGMRGSRFYDSTGLTPSNVSTPRDLVQMVKAAHHYAEIHQFSTSSEYRFISNRNGREMVYRNTNPLVKSDDWDIGLSKTGFINEAGHCIVLQATIEGTPVVMILMDSQGSYTRIGDANRVKKWLETSPYAKLRAG</sequence>
<dbReference type="InterPro" id="IPR001967">
    <property type="entry name" value="Peptidase_S11_N"/>
</dbReference>
<keyword evidence="6" id="KW-0961">Cell wall biogenesis/degradation</keyword>
<comment type="similarity">
    <text evidence="1 7">Belongs to the peptidase S11 family.</text>
</comment>
<evidence type="ECO:0000313" key="11">
    <source>
        <dbReference type="EMBL" id="GHD63614.1"/>
    </source>
</evidence>
<evidence type="ECO:0000256" key="6">
    <source>
        <dbReference type="ARBA" id="ARBA00023316"/>
    </source>
</evidence>
<evidence type="ECO:0000256" key="8">
    <source>
        <dbReference type="SAM" id="MobiDB-lite"/>
    </source>
</evidence>
<protein>
    <submittedName>
        <fullName evidence="11">Peptidase</fullName>
    </submittedName>
</protein>
<dbReference type="Gene3D" id="3.40.710.10">
    <property type="entry name" value="DD-peptidase/beta-lactamase superfamily"/>
    <property type="match status" value="1"/>
</dbReference>
<accession>A0ABQ3H1U3</accession>
<evidence type="ECO:0000256" key="1">
    <source>
        <dbReference type="ARBA" id="ARBA00007164"/>
    </source>
</evidence>